<keyword evidence="2" id="KW-1185">Reference proteome</keyword>
<dbReference type="EMBL" id="JAOTPV010000002">
    <property type="protein sequence ID" value="KAJ4487760.1"/>
    <property type="molecule type" value="Genomic_DNA"/>
</dbReference>
<gene>
    <name evidence="1" type="ORF">J3R30DRAFT_844259</name>
</gene>
<sequence>MKREPAEIANQVLRENSRHERVLGSQSRDTVRSAICLPCQSAFWTPDNHEYPILRVVTRRAMSESIAGHGLLCVARFNMSGDNFLFLAPFYNSVYQRRRLSFKVTSIALCSFYEVQSVPAGERLERNILDLECSKLYTNAIQRLYAPSYLSSSSVCVSSVPPYSQFQLLDPINEPDLSSVFPASGLNYTKGEVPSIRCAICF</sequence>
<dbReference type="AlphaFoldDB" id="A0A9W9DVD6"/>
<proteinExistence type="predicted"/>
<dbReference type="Proteomes" id="UP001150266">
    <property type="component" value="Unassembled WGS sequence"/>
</dbReference>
<reference evidence="1" key="1">
    <citation type="submission" date="2022-08" db="EMBL/GenBank/DDBJ databases">
        <title>A Global Phylogenomic Analysis of the Shiitake Genus Lentinula.</title>
        <authorList>
            <consortium name="DOE Joint Genome Institute"/>
            <person name="Sierra-Patev S."/>
            <person name="Min B."/>
            <person name="Naranjo-Ortiz M."/>
            <person name="Looney B."/>
            <person name="Konkel Z."/>
            <person name="Slot J.C."/>
            <person name="Sakamoto Y."/>
            <person name="Steenwyk J.L."/>
            <person name="Rokas A."/>
            <person name="Carro J."/>
            <person name="Camarero S."/>
            <person name="Ferreira P."/>
            <person name="Molpeceres G."/>
            <person name="Ruiz-Duenas F.J."/>
            <person name="Serrano A."/>
            <person name="Henrissat B."/>
            <person name="Drula E."/>
            <person name="Hughes K.W."/>
            <person name="Mata J.L."/>
            <person name="Ishikawa N.K."/>
            <person name="Vargas-Isla R."/>
            <person name="Ushijima S."/>
            <person name="Smith C.A."/>
            <person name="Ahrendt S."/>
            <person name="Andreopoulos W."/>
            <person name="He G."/>
            <person name="Labutti K."/>
            <person name="Lipzen A."/>
            <person name="Ng V."/>
            <person name="Riley R."/>
            <person name="Sandor L."/>
            <person name="Barry K."/>
            <person name="Martinez A.T."/>
            <person name="Xiao Y."/>
            <person name="Gibbons J.G."/>
            <person name="Terashima K."/>
            <person name="Grigoriev I.V."/>
            <person name="Hibbett D.S."/>
        </authorList>
    </citation>
    <scope>NUCLEOTIDE SEQUENCE</scope>
    <source>
        <strain evidence="1">JLM2183</strain>
    </source>
</reference>
<name>A0A9W9DVD6_9AGAR</name>
<protein>
    <submittedName>
        <fullName evidence="1">Uncharacterized protein</fullName>
    </submittedName>
</protein>
<evidence type="ECO:0000313" key="2">
    <source>
        <dbReference type="Proteomes" id="UP001150266"/>
    </source>
</evidence>
<accession>A0A9W9DVD6</accession>
<organism evidence="1 2">
    <name type="scientific">Lentinula aciculospora</name>
    <dbReference type="NCBI Taxonomy" id="153920"/>
    <lineage>
        <taxon>Eukaryota</taxon>
        <taxon>Fungi</taxon>
        <taxon>Dikarya</taxon>
        <taxon>Basidiomycota</taxon>
        <taxon>Agaricomycotina</taxon>
        <taxon>Agaricomycetes</taxon>
        <taxon>Agaricomycetidae</taxon>
        <taxon>Agaricales</taxon>
        <taxon>Marasmiineae</taxon>
        <taxon>Omphalotaceae</taxon>
        <taxon>Lentinula</taxon>
    </lineage>
</organism>
<evidence type="ECO:0000313" key="1">
    <source>
        <dbReference type="EMBL" id="KAJ4487760.1"/>
    </source>
</evidence>
<comment type="caution">
    <text evidence="1">The sequence shown here is derived from an EMBL/GenBank/DDBJ whole genome shotgun (WGS) entry which is preliminary data.</text>
</comment>